<accession>A0ABW4HED7</accession>
<dbReference type="RefSeq" id="WP_379815011.1">
    <property type="nucleotide sequence ID" value="NZ_JBHUDZ010000012.1"/>
</dbReference>
<sequence length="571" mass="65217">MDRLIKPLVTTALMIIFGQISIAQKSNSLVELNQIDKKLNESIYVSTNSDSYLIGETVLYKVFCIDNITNSTKTHSKIAYIQLVDSNKKSVFIHKVFLKDGTGNGDFFLPTTLETGSYKLIGYTNWMLNKNIESFFNLDLYIVNPYKETPNYPTIQKELLTDQATTDSNISFDLKTKKYQTRQQISFGIKQQSQDILNGKYMISVRKADGFLSQNKSEFKAKTEGNSEIRNGNFFMPELRGELISGKITSSSSDVKNKKIAFSIIDKNPELKFTKTDDNGHFVFNLEKSNAGANIIIQVVEENKQDFTIEVDKPVAIDFSNLQFSTPQFSPEFKNNITERLVSSQIENAYYNIKKDSILNPKDSVPFYGSLSTEFVLDDYTRFKTMSETFTEILKGVEHSKTKTGYSIHVYDYDPNYESSLPVLVVADGFVIEDLNELFAYNPRKVEKINVVRGIYYYGSKSFSGLIILTTKDGNFETTSKGNFIIKPSILRPENKKLYYQPDYTADKNDRIPDYRHQLLWNPEVNLKNSNFSFNTSDVSGKFEIVLEGFSESGKPVFIRDFFEVSENNLN</sequence>
<proteinExistence type="predicted"/>
<dbReference type="Proteomes" id="UP001597138">
    <property type="component" value="Unassembled WGS sequence"/>
</dbReference>
<organism evidence="1 2">
    <name type="scientific">Flavobacterium artemisiae</name>
    <dbReference type="NCBI Taxonomy" id="2126556"/>
    <lineage>
        <taxon>Bacteria</taxon>
        <taxon>Pseudomonadati</taxon>
        <taxon>Bacteroidota</taxon>
        <taxon>Flavobacteriia</taxon>
        <taxon>Flavobacteriales</taxon>
        <taxon>Flavobacteriaceae</taxon>
        <taxon>Flavobacterium</taxon>
    </lineage>
</organism>
<keyword evidence="2" id="KW-1185">Reference proteome</keyword>
<comment type="caution">
    <text evidence="1">The sequence shown here is derived from an EMBL/GenBank/DDBJ whole genome shotgun (WGS) entry which is preliminary data.</text>
</comment>
<reference evidence="2" key="1">
    <citation type="journal article" date="2019" name="Int. J. Syst. Evol. Microbiol.">
        <title>The Global Catalogue of Microorganisms (GCM) 10K type strain sequencing project: providing services to taxonomists for standard genome sequencing and annotation.</title>
        <authorList>
            <consortium name="The Broad Institute Genomics Platform"/>
            <consortium name="The Broad Institute Genome Sequencing Center for Infectious Disease"/>
            <person name="Wu L."/>
            <person name="Ma J."/>
        </authorList>
    </citation>
    <scope>NUCLEOTIDE SEQUENCE [LARGE SCALE GENOMIC DNA]</scope>
    <source>
        <strain evidence="2">CCUG 70865</strain>
    </source>
</reference>
<protein>
    <recommendedName>
        <fullName evidence="3">TonB-dependent Receptor Plug Domain</fullName>
    </recommendedName>
</protein>
<evidence type="ECO:0000313" key="2">
    <source>
        <dbReference type="Proteomes" id="UP001597138"/>
    </source>
</evidence>
<evidence type="ECO:0008006" key="3">
    <source>
        <dbReference type="Google" id="ProtNLM"/>
    </source>
</evidence>
<gene>
    <name evidence="1" type="ORF">ACFSC2_12950</name>
</gene>
<name>A0ABW4HED7_9FLAO</name>
<dbReference type="EMBL" id="JBHUDZ010000012">
    <property type="protein sequence ID" value="MFD1603646.1"/>
    <property type="molecule type" value="Genomic_DNA"/>
</dbReference>
<dbReference type="Gene3D" id="2.60.40.1930">
    <property type="match status" value="1"/>
</dbReference>
<evidence type="ECO:0000313" key="1">
    <source>
        <dbReference type="EMBL" id="MFD1603646.1"/>
    </source>
</evidence>